<feature type="compositionally biased region" description="Basic residues" evidence="1">
    <location>
        <begin position="570"/>
        <end position="579"/>
    </location>
</feature>
<reference evidence="2" key="1">
    <citation type="submission" date="2021-01" db="EMBL/GenBank/DDBJ databases">
        <authorList>
            <person name="Corre E."/>
            <person name="Pelletier E."/>
            <person name="Niang G."/>
            <person name="Scheremetjew M."/>
            <person name="Finn R."/>
            <person name="Kale V."/>
            <person name="Holt S."/>
            <person name="Cochrane G."/>
            <person name="Meng A."/>
            <person name="Brown T."/>
            <person name="Cohen L."/>
        </authorList>
    </citation>
    <scope>NUCLEOTIDE SEQUENCE</scope>
    <source>
        <strain evidence="2">SL-175</strain>
    </source>
</reference>
<feature type="compositionally biased region" description="Polar residues" evidence="1">
    <location>
        <begin position="118"/>
        <end position="127"/>
    </location>
</feature>
<name>A0A7S0XAF8_9CHLO</name>
<protein>
    <submittedName>
        <fullName evidence="2">Uncharacterized protein</fullName>
    </submittedName>
</protein>
<feature type="region of interest" description="Disordered" evidence="1">
    <location>
        <begin position="112"/>
        <end position="169"/>
    </location>
</feature>
<dbReference type="AlphaFoldDB" id="A0A7S0XAF8"/>
<dbReference type="InterPro" id="IPR027417">
    <property type="entry name" value="P-loop_NTPase"/>
</dbReference>
<feature type="region of interest" description="Disordered" evidence="1">
    <location>
        <begin position="450"/>
        <end position="579"/>
    </location>
</feature>
<dbReference type="EMBL" id="HBFC01022955">
    <property type="protein sequence ID" value="CAD8711113.1"/>
    <property type="molecule type" value="Transcribed_RNA"/>
</dbReference>
<evidence type="ECO:0000256" key="1">
    <source>
        <dbReference type="SAM" id="MobiDB-lite"/>
    </source>
</evidence>
<organism evidence="2">
    <name type="scientific">Mantoniella antarctica</name>
    <dbReference type="NCBI Taxonomy" id="81844"/>
    <lineage>
        <taxon>Eukaryota</taxon>
        <taxon>Viridiplantae</taxon>
        <taxon>Chlorophyta</taxon>
        <taxon>Mamiellophyceae</taxon>
        <taxon>Mamiellales</taxon>
        <taxon>Mamiellaceae</taxon>
        <taxon>Mantoniella</taxon>
    </lineage>
</organism>
<dbReference type="Gene3D" id="3.40.50.300">
    <property type="entry name" value="P-loop containing nucleotide triphosphate hydrolases"/>
    <property type="match status" value="1"/>
</dbReference>
<gene>
    <name evidence="2" type="ORF">MANT1106_LOCUS13799</name>
</gene>
<feature type="compositionally biased region" description="Low complexity" evidence="1">
    <location>
        <begin position="508"/>
        <end position="522"/>
    </location>
</feature>
<proteinExistence type="predicted"/>
<sequence>MSVNGFNAQEQRQPLLGRASQASAPAPSTAAVTDETVVGVDDGPWCGTLEAGGARATEKLRVSARNRSWGWGGARAVAVACVAALGAVMTARVAMESVGMLRGAVSAARDAPLGDPQTALNSTTDGNATAPGDGDGQAEISRRRAKAAQIAARAAGQSPQPEGEGAEATTMTATTTAATTRPAAAAHVETKATATTAGAVALEAARATDAQGGWTETRACKILYYYHLPKTGGGSIVQYFGHTPGVQMLRYESTVYVPEQNKTLYFWEHQTSAAHWNQYIVPQALKPGLKIIAHHSGRYGMFQMRERLVELRARAAAQGCDFLAATTLREPVERDISDEVFRRMIGVSRIKTYLGNEQLRFLLVNSQQTSQQCPAVFDNKPVVRAQALAAAKRMLREDFDLVATIEDLEVQKSAFLEFFGYPIEEVEEQRQQQPTAKQTPAAVEAVAAAAATTTTAASPPTRPTATEATATATGGAVIAAPTRAQRRRRLQRQPRRRRLGQRRRRPRPNLAATVTAAAATATQSSALRKKSKRPLPQRRARRRRVRRARRPRRPRKIQTHPSGPYLHTSSFHRRPGRQC</sequence>
<feature type="compositionally biased region" description="Basic residues" evidence="1">
    <location>
        <begin position="484"/>
        <end position="507"/>
    </location>
</feature>
<evidence type="ECO:0000313" key="2">
    <source>
        <dbReference type="EMBL" id="CAD8711113.1"/>
    </source>
</evidence>
<accession>A0A7S0XAF8</accession>
<feature type="compositionally biased region" description="Basic residues" evidence="1">
    <location>
        <begin position="527"/>
        <end position="558"/>
    </location>
</feature>
<feature type="compositionally biased region" description="Low complexity" evidence="1">
    <location>
        <begin position="450"/>
        <end position="483"/>
    </location>
</feature>